<reference evidence="2 3" key="1">
    <citation type="submission" date="2019-02" db="EMBL/GenBank/DDBJ databases">
        <authorList>
            <person name="Sun L."/>
            <person name="Pan D."/>
            <person name="Wu X."/>
        </authorList>
    </citation>
    <scope>NUCLEOTIDE SEQUENCE [LARGE SCALE GENOMIC DNA]</scope>
    <source>
        <strain evidence="2 3">JW-1</strain>
    </source>
</reference>
<sequence length="194" mass="19796">MNASPGGERNTVDISDTLPGVTIAISLVPPLSVVGVTLESGAYAQAGGAALLFLTDVAAILVTGIVVMGIYGVRAPDRSASAATGAEKMPRRALITIITMVIAIGIPLTLATIASTSAALRTGQVQQITRDWLSDTESEMLGVTTGTDSLKIRVTGPDPAPSTIELAKALSEAGIDVEDVEVELIPSITRSLGS</sequence>
<accession>A0A4P6KFE7</accession>
<dbReference type="RefSeq" id="WP_130110015.1">
    <property type="nucleotide sequence ID" value="NZ_CP035806.1"/>
</dbReference>
<evidence type="ECO:0000256" key="1">
    <source>
        <dbReference type="SAM" id="Phobius"/>
    </source>
</evidence>
<gene>
    <name evidence="2" type="ORF">EVS81_08565</name>
</gene>
<dbReference type="EMBL" id="CP035806">
    <property type="protein sequence ID" value="QBE48880.1"/>
    <property type="molecule type" value="Genomic_DNA"/>
</dbReference>
<dbReference type="PANTHER" id="PTHR20992:SF9">
    <property type="entry name" value="AT15442P-RELATED"/>
    <property type="match status" value="1"/>
</dbReference>
<keyword evidence="1" id="KW-0812">Transmembrane</keyword>
<feature type="transmembrane region" description="Helical" evidence="1">
    <location>
        <begin position="20"/>
        <end position="38"/>
    </location>
</feature>
<protein>
    <submittedName>
        <fullName evidence="2">DUF389 domain-containing protein</fullName>
    </submittedName>
</protein>
<dbReference type="OrthoDB" id="9790659at2"/>
<dbReference type="PANTHER" id="PTHR20992">
    <property type="entry name" value="AT15442P-RELATED"/>
    <property type="match status" value="1"/>
</dbReference>
<keyword evidence="3" id="KW-1185">Reference proteome</keyword>
<evidence type="ECO:0000313" key="3">
    <source>
        <dbReference type="Proteomes" id="UP000289260"/>
    </source>
</evidence>
<dbReference type="Pfam" id="PF04087">
    <property type="entry name" value="DUF389"/>
    <property type="match status" value="1"/>
</dbReference>
<dbReference type="Proteomes" id="UP000289260">
    <property type="component" value="Chromosome"/>
</dbReference>
<feature type="transmembrane region" description="Helical" evidence="1">
    <location>
        <begin position="93"/>
        <end position="120"/>
    </location>
</feature>
<dbReference type="InterPro" id="IPR005240">
    <property type="entry name" value="DUF389"/>
</dbReference>
<keyword evidence="1" id="KW-1133">Transmembrane helix</keyword>
<dbReference type="KEGG" id="ltr:EVS81_08565"/>
<organism evidence="2 3">
    <name type="scientific">Leucobacter triazinivorans</name>
    <dbReference type="NCBI Taxonomy" id="1784719"/>
    <lineage>
        <taxon>Bacteria</taxon>
        <taxon>Bacillati</taxon>
        <taxon>Actinomycetota</taxon>
        <taxon>Actinomycetes</taxon>
        <taxon>Micrococcales</taxon>
        <taxon>Microbacteriaceae</taxon>
        <taxon>Leucobacter</taxon>
    </lineage>
</organism>
<feature type="transmembrane region" description="Helical" evidence="1">
    <location>
        <begin position="50"/>
        <end position="73"/>
    </location>
</feature>
<dbReference type="AlphaFoldDB" id="A0A4P6KFE7"/>
<keyword evidence="1" id="KW-0472">Membrane</keyword>
<name>A0A4P6KFE7_9MICO</name>
<evidence type="ECO:0000313" key="2">
    <source>
        <dbReference type="EMBL" id="QBE48880.1"/>
    </source>
</evidence>
<proteinExistence type="predicted"/>